<dbReference type="Gene3D" id="3.30.460.80">
    <property type="entry name" value="NADH:ubiquinone oxidoreductase, 30kDa subunit"/>
    <property type="match status" value="1"/>
</dbReference>
<dbReference type="InterPro" id="IPR037232">
    <property type="entry name" value="NADH_quin_OxRdtase_su_C/D-like"/>
</dbReference>
<dbReference type="PANTHER" id="PTHR10884">
    <property type="entry name" value="NADH DEHYDROGENASE UBIQUINONE IRON-SULFUR PROTEIN 3"/>
    <property type="match status" value="1"/>
</dbReference>
<evidence type="ECO:0000313" key="6">
    <source>
        <dbReference type="EMBL" id="KIA85944.1"/>
    </source>
</evidence>
<dbReference type="EC" id="7.1.1.-" evidence="4"/>
<dbReference type="EMBL" id="JSYL01000017">
    <property type="protein sequence ID" value="KIA85944.1"/>
    <property type="molecule type" value="Genomic_DNA"/>
</dbReference>
<keyword evidence="4" id="KW-0874">Quinone</keyword>
<comment type="similarity">
    <text evidence="1 3">Belongs to the complex I 30 kDa subunit family.</text>
</comment>
<dbReference type="Pfam" id="PF00329">
    <property type="entry name" value="Complex1_30kDa"/>
    <property type="match status" value="1"/>
</dbReference>
<dbReference type="OrthoDB" id="9803286at2"/>
<evidence type="ECO:0000256" key="4">
    <source>
        <dbReference type="RuleBase" id="RU003582"/>
    </source>
</evidence>
<dbReference type="PANTHER" id="PTHR10884:SF14">
    <property type="entry name" value="NADH DEHYDROGENASE [UBIQUINONE] IRON-SULFUR PROTEIN 3, MITOCHONDRIAL"/>
    <property type="match status" value="1"/>
</dbReference>
<evidence type="ECO:0000256" key="2">
    <source>
        <dbReference type="ARBA" id="ARBA00022448"/>
    </source>
</evidence>
<comment type="caution">
    <text evidence="6">The sequence shown here is derived from an EMBL/GenBank/DDBJ whole genome shotgun (WGS) entry which is preliminary data.</text>
</comment>
<evidence type="ECO:0000259" key="5">
    <source>
        <dbReference type="Pfam" id="PF00329"/>
    </source>
</evidence>
<proteinExistence type="inferred from homology"/>
<reference evidence="6 7" key="1">
    <citation type="submission" date="2014-10" db="EMBL/GenBank/DDBJ databases">
        <title>Kaistella jeonii genome.</title>
        <authorList>
            <person name="Clayton J.T."/>
            <person name="Newman J.D."/>
        </authorList>
    </citation>
    <scope>NUCLEOTIDE SEQUENCE [LARGE SCALE GENOMIC DNA]</scope>
    <source>
        <strain evidence="6 7">DSM 17048</strain>
    </source>
</reference>
<dbReference type="GO" id="GO:0016651">
    <property type="term" value="F:oxidoreductase activity, acting on NAD(P)H"/>
    <property type="evidence" value="ECO:0007669"/>
    <property type="project" value="InterPro"/>
</dbReference>
<comment type="function">
    <text evidence="4">NDH-1 shuttles electrons from NADH, via FMN and iron-sulfur (Fe-S) centers, to quinones in the respiratory chain.</text>
</comment>
<dbReference type="STRING" id="266749.SAMN05421876_11823"/>
<protein>
    <recommendedName>
        <fullName evidence="4">NADH-quinone oxidoreductase</fullName>
        <ecNumber evidence="4">7.1.1.-</ecNumber>
    </recommendedName>
</protein>
<keyword evidence="2 3" id="KW-0813">Transport</keyword>
<dbReference type="InterPro" id="IPR001268">
    <property type="entry name" value="NADH_UbQ_OxRdtase_30kDa_su"/>
</dbReference>
<dbReference type="AlphaFoldDB" id="A0A0C1FD89"/>
<comment type="catalytic activity">
    <reaction evidence="4">
        <text>a quinone + NADH + 5 H(+)(in) = a quinol + NAD(+) + 4 H(+)(out)</text>
        <dbReference type="Rhea" id="RHEA:57888"/>
        <dbReference type="ChEBI" id="CHEBI:15378"/>
        <dbReference type="ChEBI" id="CHEBI:24646"/>
        <dbReference type="ChEBI" id="CHEBI:57540"/>
        <dbReference type="ChEBI" id="CHEBI:57945"/>
        <dbReference type="ChEBI" id="CHEBI:132124"/>
    </reaction>
</comment>
<evidence type="ECO:0000256" key="1">
    <source>
        <dbReference type="ARBA" id="ARBA00007569"/>
    </source>
</evidence>
<keyword evidence="3" id="KW-1278">Translocase</keyword>
<keyword evidence="7" id="KW-1185">Reference proteome</keyword>
<dbReference type="PROSITE" id="PS00542">
    <property type="entry name" value="COMPLEX1_30K"/>
    <property type="match status" value="1"/>
</dbReference>
<accession>A0A0C1FD89</accession>
<dbReference type="Proteomes" id="UP000031473">
    <property type="component" value="Unassembled WGS sequence"/>
</dbReference>
<sequence>MEFTNNFVLEAITREFPESVISSSEPYGMLTLELKKEDLKKVVHHMKDSSLGFNFLTDICGIHHPEMPEKELGIIYHLHNLVENLRIRLKTFMPFENAEVDSLTDLFAGANWMERETFDFYGIKFKGHPDLRVILNDPGLGYHPMLKQYPLEDGTRTDKDDVMFGR</sequence>
<dbReference type="GO" id="GO:0048038">
    <property type="term" value="F:quinone binding"/>
    <property type="evidence" value="ECO:0007669"/>
    <property type="project" value="UniProtKB-KW"/>
</dbReference>
<feature type="domain" description="NADH:ubiquinone oxidoreductase 30kDa subunit" evidence="5">
    <location>
        <begin position="33"/>
        <end position="153"/>
    </location>
</feature>
<name>A0A0C1FD89_9FLAO</name>
<evidence type="ECO:0000256" key="3">
    <source>
        <dbReference type="RuleBase" id="RU003456"/>
    </source>
</evidence>
<dbReference type="GO" id="GO:0008137">
    <property type="term" value="F:NADH dehydrogenase (ubiquinone) activity"/>
    <property type="evidence" value="ECO:0007669"/>
    <property type="project" value="InterPro"/>
</dbReference>
<dbReference type="RefSeq" id="WP_039354788.1">
    <property type="nucleotide sequence ID" value="NZ_FOLA01000018.1"/>
</dbReference>
<gene>
    <name evidence="6" type="ORF">OA86_14475</name>
</gene>
<evidence type="ECO:0000313" key="7">
    <source>
        <dbReference type="Proteomes" id="UP000031473"/>
    </source>
</evidence>
<organism evidence="6 7">
    <name type="scientific">Kaistella jeonii</name>
    <dbReference type="NCBI Taxonomy" id="266749"/>
    <lineage>
        <taxon>Bacteria</taxon>
        <taxon>Pseudomonadati</taxon>
        <taxon>Bacteroidota</taxon>
        <taxon>Flavobacteriia</taxon>
        <taxon>Flavobacteriales</taxon>
        <taxon>Weeksellaceae</taxon>
        <taxon>Chryseobacterium group</taxon>
        <taxon>Kaistella</taxon>
    </lineage>
</organism>
<dbReference type="InterPro" id="IPR020396">
    <property type="entry name" value="NADH_UbQ_OxRdtase_CS"/>
</dbReference>
<dbReference type="SUPFAM" id="SSF143243">
    <property type="entry name" value="Nqo5-like"/>
    <property type="match status" value="1"/>
</dbReference>
<keyword evidence="3" id="KW-0520">NAD</keyword>